<dbReference type="Proteomes" id="UP000062768">
    <property type="component" value="Chromosome I"/>
</dbReference>
<dbReference type="EMBL" id="LN734822">
    <property type="protein sequence ID" value="CEL23781.1"/>
    <property type="molecule type" value="Genomic_DNA"/>
</dbReference>
<dbReference type="PATRIC" id="fig|2162.10.peg.130"/>
<proteinExistence type="predicted"/>
<gene>
    <name evidence="1" type="ORF">MB9_0125</name>
</gene>
<protein>
    <recommendedName>
        <fullName evidence="3">Guanylate cyclase domain-containing protein</fullName>
    </recommendedName>
</protein>
<evidence type="ECO:0008006" key="3">
    <source>
        <dbReference type="Google" id="ProtNLM"/>
    </source>
</evidence>
<dbReference type="GeneID" id="26738393"/>
<accession>A0A0S4FL96</accession>
<dbReference type="AlphaFoldDB" id="A0A0S4FL96"/>
<name>A0A0S4FL96_METFO</name>
<evidence type="ECO:0000313" key="2">
    <source>
        <dbReference type="Proteomes" id="UP000062768"/>
    </source>
</evidence>
<dbReference type="RefSeq" id="WP_060537248.1">
    <property type="nucleotide sequence ID" value="NZ_LN734822.1"/>
</dbReference>
<evidence type="ECO:0000313" key="1">
    <source>
        <dbReference type="EMBL" id="CEL23781.1"/>
    </source>
</evidence>
<organism evidence="1 2">
    <name type="scientific">Methanobacterium formicicum</name>
    <dbReference type="NCBI Taxonomy" id="2162"/>
    <lineage>
        <taxon>Archaea</taxon>
        <taxon>Methanobacteriati</taxon>
        <taxon>Methanobacteriota</taxon>
        <taxon>Methanomada group</taxon>
        <taxon>Methanobacteria</taxon>
        <taxon>Methanobacteriales</taxon>
        <taxon>Methanobacteriaceae</taxon>
        <taxon>Methanobacterium</taxon>
    </lineage>
</organism>
<sequence length="281" mass="32913">MHSEGLKQHIANEFAKKDCIVAFLDILGFKELVQNSVHSKDPTDTEIIIGNIQSALKDALKNIETGENKDLNLIKYKVFSDCTCLSTPTFHGKDNEASNLCTFITMIKGYTFNLIRKNIYLRGGISAGYHYEDNYMIFSDGLIKAHHLEKKEALYPRTILDEDLVQRFKRLWVDQKDIILDFNVQTRLITDEKGITFINPFNLMQSMDKQTLKDINAQHSKKKLKKIDNKFNRERLEDIEGKIIKYKDNKCVLPKYEWLKEFINWNIKPKSSKYKFEYLLK</sequence>
<keyword evidence="2" id="KW-1185">Reference proteome</keyword>
<reference evidence="1" key="1">
    <citation type="submission" date="2014-09" db="EMBL/GenBank/DDBJ databases">
        <authorList>
            <person name="Wibberg D."/>
        </authorList>
    </citation>
    <scope>NUCLEOTIDE SEQUENCE [LARGE SCALE GENOMIC DNA]</scope>
    <source>
        <strain evidence="1">Mb9</strain>
    </source>
</reference>